<dbReference type="CDD" id="cd09603">
    <property type="entry name" value="M1_APN_like"/>
    <property type="match status" value="1"/>
</dbReference>
<feature type="domain" description="Aminopeptidase N-like N-terminal" evidence="13">
    <location>
        <begin position="58"/>
        <end position="265"/>
    </location>
</feature>
<dbReference type="PANTHER" id="PTHR11533">
    <property type="entry name" value="PROTEASE M1 ZINC METALLOPROTEASE"/>
    <property type="match status" value="1"/>
</dbReference>
<keyword evidence="9" id="KW-0378">Hydrolase</keyword>
<keyword evidence="10" id="KW-0862">Zinc</keyword>
<comment type="caution">
    <text evidence="14">The sequence shown here is derived from an EMBL/GenBank/DDBJ whole genome shotgun (WGS) entry which is preliminary data.</text>
</comment>
<dbReference type="InterPro" id="IPR011989">
    <property type="entry name" value="ARM-like"/>
</dbReference>
<gene>
    <name evidence="14" type="ORF">GCM10023187_20600</name>
</gene>
<protein>
    <recommendedName>
        <fullName evidence="5">Aminopeptidase N</fullName>
        <ecNumber evidence="4">3.4.11.2</ecNumber>
    </recommendedName>
</protein>
<evidence type="ECO:0000256" key="11">
    <source>
        <dbReference type="ARBA" id="ARBA00023049"/>
    </source>
</evidence>
<dbReference type="Pfam" id="PF01433">
    <property type="entry name" value="Peptidase_M1"/>
    <property type="match status" value="1"/>
</dbReference>
<evidence type="ECO:0000256" key="4">
    <source>
        <dbReference type="ARBA" id="ARBA00012564"/>
    </source>
</evidence>
<evidence type="ECO:0000256" key="6">
    <source>
        <dbReference type="ARBA" id="ARBA00022438"/>
    </source>
</evidence>
<dbReference type="Gene3D" id="1.25.10.10">
    <property type="entry name" value="Leucine-rich Repeat Variant"/>
    <property type="match status" value="1"/>
</dbReference>
<evidence type="ECO:0000256" key="10">
    <source>
        <dbReference type="ARBA" id="ARBA00022833"/>
    </source>
</evidence>
<dbReference type="InterPro" id="IPR042097">
    <property type="entry name" value="Aminopeptidase_N-like_N_sf"/>
</dbReference>
<dbReference type="Gene3D" id="2.60.40.1730">
    <property type="entry name" value="tricorn interacting facor f3 domain"/>
    <property type="match status" value="1"/>
</dbReference>
<dbReference type="SUPFAM" id="SSF48371">
    <property type="entry name" value="ARM repeat"/>
    <property type="match status" value="1"/>
</dbReference>
<comment type="similarity">
    <text evidence="3">Belongs to the peptidase M1 family.</text>
</comment>
<evidence type="ECO:0000256" key="1">
    <source>
        <dbReference type="ARBA" id="ARBA00000098"/>
    </source>
</evidence>
<keyword evidence="11" id="KW-0482">Metalloprotease</keyword>
<accession>A0ABP8KC75</accession>
<dbReference type="Proteomes" id="UP001500936">
    <property type="component" value="Unassembled WGS sequence"/>
</dbReference>
<dbReference type="InterPro" id="IPR050344">
    <property type="entry name" value="Peptidase_M1_aminopeptidases"/>
</dbReference>
<dbReference type="InterPro" id="IPR045357">
    <property type="entry name" value="Aminopeptidase_N-like_N"/>
</dbReference>
<dbReference type="EC" id="3.4.11.2" evidence="4"/>
<evidence type="ECO:0000256" key="7">
    <source>
        <dbReference type="ARBA" id="ARBA00022670"/>
    </source>
</evidence>
<dbReference type="SUPFAM" id="SSF55486">
    <property type="entry name" value="Metalloproteases ('zincins'), catalytic domain"/>
    <property type="match status" value="1"/>
</dbReference>
<dbReference type="Gene3D" id="1.10.390.10">
    <property type="entry name" value="Neutral Protease Domain 2"/>
    <property type="match status" value="1"/>
</dbReference>
<comment type="catalytic activity">
    <reaction evidence="1">
        <text>Release of an N-terminal amino acid, Xaa-|-Yaa- from a peptide, amide or arylamide. Xaa is preferably Ala, but may be most amino acids including Pro (slow action). When a terminal hydrophobic residue is followed by a prolyl residue, the two may be released as an intact Xaa-Pro dipeptide.</text>
        <dbReference type="EC" id="3.4.11.2"/>
    </reaction>
</comment>
<keyword evidence="6" id="KW-0031">Aminopeptidase</keyword>
<dbReference type="InterPro" id="IPR014782">
    <property type="entry name" value="Peptidase_M1_dom"/>
</dbReference>
<organism evidence="14 15">
    <name type="scientific">Nibrella viscosa</name>
    <dbReference type="NCBI Taxonomy" id="1084524"/>
    <lineage>
        <taxon>Bacteria</taxon>
        <taxon>Pseudomonadati</taxon>
        <taxon>Bacteroidota</taxon>
        <taxon>Cytophagia</taxon>
        <taxon>Cytophagales</taxon>
        <taxon>Spirosomataceae</taxon>
        <taxon>Nibrella</taxon>
    </lineage>
</organism>
<evidence type="ECO:0000259" key="13">
    <source>
        <dbReference type="Pfam" id="PF17900"/>
    </source>
</evidence>
<dbReference type="EMBL" id="BAABHB010000003">
    <property type="protein sequence ID" value="GAA4403980.1"/>
    <property type="molecule type" value="Genomic_DNA"/>
</dbReference>
<keyword evidence="7" id="KW-0645">Protease</keyword>
<dbReference type="PANTHER" id="PTHR11533:SF174">
    <property type="entry name" value="PUROMYCIN-SENSITIVE AMINOPEPTIDASE-RELATED"/>
    <property type="match status" value="1"/>
</dbReference>
<sequence>MMKKICTFLLLIGFLGTGERVVLAQNGSGADTIRRSAGPVMRKGPYNPSRTLKHDLLHTRLDLRFDWARQHVLGKATLRFKPYFYPQNTLEIDAKGFDIKSITLIDTLISVDPKQQKSSTRFVADRLSYTYNDRQVIRITLPRTYTRKDTFDIQIEYTAKPNELPYVTGRSQGATSSDKGLYFINHDGSEPNKPRQIWTQGETEANSCWFPTIDTPNEKMTQEIFLTVDSKYRTLSNGRLVSSQTNADGTRTDYWVQNKPHAPYLAMIAVGEFAYVKDEMANGLEVSYYVEPAYEKYARAIFGRTPEMIAFFTNIFGIEYPWDKYSQIAVRDFVSGAMENTTATVHGESVQMDDRQLADENSDAIIAHELAHHWFGNLVTCESWANLPLNESFANYAEYLWFEYARSPYEADMHGQSDLNQYLAEAEQKQEPLIRYGYTDREQMFDHHSYAKGGRVLHLLRKIVGDDAFFAAMNRYLTRNRFGTAELADLRIAFEEVTGNDLNWFFDQYFLSPGHAVVKVEPEYAAGKVMLKITQQQDSTTTPIYRLPVRVDVWVKGQKKRYDVVVEKAKQTLTFPADQRPDLVIFDADHRIVGTVEQEKNRKELVFQYYHADTYHDKYEAITRLEDKRALVDSTVRRMMISAMNDPFWKIRQVAISNFAEYDGPQFQDIERIVQSKVRSDEKPAVRSEAVATLASFGDHINDPVFREALNDSSYSVIAAALDAYLVGKPADAAQVVSRLEQVPNGDIITAVANYYAGMPSESRFDWFVEKLKSMKPQDQYNFLQVFGKYLIKSGADVQRRAIPLLESTARNDAAYFVRFGAYQVLGLLQDIEGVKAIRRDIRSSERDARLKEMYEQFKDF</sequence>
<evidence type="ECO:0000313" key="14">
    <source>
        <dbReference type="EMBL" id="GAA4403980.1"/>
    </source>
</evidence>
<evidence type="ECO:0000259" key="12">
    <source>
        <dbReference type="Pfam" id="PF01433"/>
    </source>
</evidence>
<dbReference type="Pfam" id="PF17900">
    <property type="entry name" value="Peptidase_M1_N"/>
    <property type="match status" value="1"/>
</dbReference>
<evidence type="ECO:0000256" key="5">
    <source>
        <dbReference type="ARBA" id="ARBA00015611"/>
    </source>
</evidence>
<dbReference type="InterPro" id="IPR001930">
    <property type="entry name" value="Peptidase_M1"/>
</dbReference>
<feature type="domain" description="Peptidase M1 membrane alanine aminopeptidase" evidence="12">
    <location>
        <begin position="304"/>
        <end position="509"/>
    </location>
</feature>
<dbReference type="InterPro" id="IPR027268">
    <property type="entry name" value="Peptidase_M4/M1_CTD_sf"/>
</dbReference>
<dbReference type="InterPro" id="IPR016024">
    <property type="entry name" value="ARM-type_fold"/>
</dbReference>
<evidence type="ECO:0000256" key="8">
    <source>
        <dbReference type="ARBA" id="ARBA00022723"/>
    </source>
</evidence>
<reference evidence="15" key="1">
    <citation type="journal article" date="2019" name="Int. J. Syst. Evol. Microbiol.">
        <title>The Global Catalogue of Microorganisms (GCM) 10K type strain sequencing project: providing services to taxonomists for standard genome sequencing and annotation.</title>
        <authorList>
            <consortium name="The Broad Institute Genomics Platform"/>
            <consortium name="The Broad Institute Genome Sequencing Center for Infectious Disease"/>
            <person name="Wu L."/>
            <person name="Ma J."/>
        </authorList>
    </citation>
    <scope>NUCLEOTIDE SEQUENCE [LARGE SCALE GENOMIC DNA]</scope>
    <source>
        <strain evidence="15">JCM 17925</strain>
    </source>
</reference>
<name>A0ABP8KC75_9BACT</name>
<keyword evidence="8" id="KW-0479">Metal-binding</keyword>
<proteinExistence type="inferred from homology"/>
<dbReference type="Pfam" id="PF13646">
    <property type="entry name" value="HEAT_2"/>
    <property type="match status" value="1"/>
</dbReference>
<evidence type="ECO:0000313" key="15">
    <source>
        <dbReference type="Proteomes" id="UP001500936"/>
    </source>
</evidence>
<dbReference type="RefSeq" id="WP_345266674.1">
    <property type="nucleotide sequence ID" value="NZ_BAABHB010000003.1"/>
</dbReference>
<dbReference type="SUPFAM" id="SSF63737">
    <property type="entry name" value="Leukotriene A4 hydrolase N-terminal domain"/>
    <property type="match status" value="1"/>
</dbReference>
<evidence type="ECO:0000256" key="9">
    <source>
        <dbReference type="ARBA" id="ARBA00022801"/>
    </source>
</evidence>
<dbReference type="PRINTS" id="PR00756">
    <property type="entry name" value="ALADIPTASE"/>
</dbReference>
<evidence type="ECO:0000256" key="2">
    <source>
        <dbReference type="ARBA" id="ARBA00001947"/>
    </source>
</evidence>
<evidence type="ECO:0000256" key="3">
    <source>
        <dbReference type="ARBA" id="ARBA00010136"/>
    </source>
</evidence>
<keyword evidence="15" id="KW-1185">Reference proteome</keyword>
<comment type="cofactor">
    <cofactor evidence="2">
        <name>Zn(2+)</name>
        <dbReference type="ChEBI" id="CHEBI:29105"/>
    </cofactor>
</comment>